<dbReference type="PANTHER" id="PTHR43768">
    <property type="entry name" value="TREHALOSE 6-PHOSPHATE PHOSPHATASE"/>
    <property type="match status" value="1"/>
</dbReference>
<keyword evidence="4" id="KW-0460">Magnesium</keyword>
<dbReference type="NCBIfam" id="TIGR01484">
    <property type="entry name" value="HAD-SF-IIB"/>
    <property type="match status" value="1"/>
</dbReference>
<comment type="function">
    <text evidence="4">Removes the phosphate from trehalose 6-phosphate to produce free trehalose.</text>
</comment>
<dbReference type="GO" id="GO:0046872">
    <property type="term" value="F:metal ion binding"/>
    <property type="evidence" value="ECO:0007669"/>
    <property type="project" value="UniProtKB-KW"/>
</dbReference>
<dbReference type="Pfam" id="PF02358">
    <property type="entry name" value="Trehalose_PPase"/>
    <property type="match status" value="1"/>
</dbReference>
<accession>A0A2D2D155</accession>
<name>A0A2D2D155_METT3</name>
<keyword evidence="3 4" id="KW-0378">Hydrolase</keyword>
<dbReference type="NCBIfam" id="TIGR00685">
    <property type="entry name" value="T6PP"/>
    <property type="match status" value="1"/>
</dbReference>
<dbReference type="STRING" id="595536.GCA_000178815_02571"/>
<sequence>MLPEVAEIGPFAMFLDLDGTLAELAERPEAVVVAPETIELLDSLRGSCGHALAIISGRDIAVVDRLLHPLVLPVAGVHGLQRRDAAGAMHSAAVEPVDMTPIVAALRAAVGAEPGLLVEPKTGAVALHYRQRPECQNLCRDIAEHAVRGRSDVELLPGKMVFEIRTEGADKGDVIEAYLKEAPFSGRRPVFAGDDATDEVGFALVNARGGVSIKVGACATTLARYRAANLRELHGWLGELARAGREERIG</sequence>
<reference evidence="6" key="1">
    <citation type="submission" date="2017-10" db="EMBL/GenBank/DDBJ databases">
        <title>Completed PacBio SMRT sequence of Methylosinus trichosporium OB3b reveals presence of a third large plasmid.</title>
        <authorList>
            <person name="Charles T.C."/>
            <person name="Lynch M.D.J."/>
            <person name="Heil J.R."/>
            <person name="Cheng J."/>
        </authorList>
    </citation>
    <scope>NUCLEOTIDE SEQUENCE [LARGE SCALE GENOMIC DNA]</scope>
    <source>
        <strain evidence="6">OB3b</strain>
    </source>
</reference>
<dbReference type="GO" id="GO:0005992">
    <property type="term" value="P:trehalose biosynthetic process"/>
    <property type="evidence" value="ECO:0007669"/>
    <property type="project" value="UniProtKB-UniPathway"/>
</dbReference>
<dbReference type="RefSeq" id="WP_003609148.1">
    <property type="nucleotide sequence ID" value="NZ_ADVE02000001.1"/>
</dbReference>
<evidence type="ECO:0000313" key="6">
    <source>
        <dbReference type="Proteomes" id="UP000230709"/>
    </source>
</evidence>
<dbReference type="Gene3D" id="3.40.50.1000">
    <property type="entry name" value="HAD superfamily/HAD-like"/>
    <property type="match status" value="1"/>
</dbReference>
<proteinExistence type="inferred from homology"/>
<gene>
    <name evidence="5" type="primary">otsB</name>
    <name evidence="5" type="ORF">CQW49_12970</name>
</gene>
<dbReference type="EC" id="3.1.3.12" evidence="4"/>
<dbReference type="PANTHER" id="PTHR43768:SF3">
    <property type="entry name" value="TREHALOSE 6-PHOSPHATE PHOSPHATASE"/>
    <property type="match status" value="1"/>
</dbReference>
<dbReference type="InterPro" id="IPR006379">
    <property type="entry name" value="HAD-SF_hydro_IIB"/>
</dbReference>
<dbReference type="InterPro" id="IPR003337">
    <property type="entry name" value="Trehalose_PPase"/>
</dbReference>
<dbReference type="KEGG" id="mtw:CQW49_12970"/>
<evidence type="ECO:0000256" key="1">
    <source>
        <dbReference type="ARBA" id="ARBA00005199"/>
    </source>
</evidence>
<keyword evidence="4" id="KW-0479">Metal-binding</keyword>
<dbReference type="EMBL" id="CP023737">
    <property type="protein sequence ID" value="ATQ68694.1"/>
    <property type="molecule type" value="Genomic_DNA"/>
</dbReference>
<dbReference type="CDD" id="cd01627">
    <property type="entry name" value="HAD_TPP"/>
    <property type="match status" value="1"/>
</dbReference>
<dbReference type="InterPro" id="IPR044651">
    <property type="entry name" value="OTSB-like"/>
</dbReference>
<dbReference type="UniPathway" id="UPA00299"/>
<comment type="pathway">
    <text evidence="1 4">Glycan biosynthesis; trehalose biosynthesis.</text>
</comment>
<protein>
    <recommendedName>
        <fullName evidence="4">Trehalose 6-phosphate phosphatase</fullName>
        <ecNumber evidence="4">3.1.3.12</ecNumber>
    </recommendedName>
</protein>
<evidence type="ECO:0000256" key="2">
    <source>
        <dbReference type="ARBA" id="ARBA00008770"/>
    </source>
</evidence>
<organism evidence="5 6">
    <name type="scientific">Methylosinus trichosporium (strain ATCC 35070 / NCIMB 11131 / UNIQEM 75 / OB3b)</name>
    <dbReference type="NCBI Taxonomy" id="595536"/>
    <lineage>
        <taxon>Bacteria</taxon>
        <taxon>Pseudomonadati</taxon>
        <taxon>Pseudomonadota</taxon>
        <taxon>Alphaproteobacteria</taxon>
        <taxon>Hyphomicrobiales</taxon>
        <taxon>Methylocystaceae</taxon>
        <taxon>Methylosinus</taxon>
    </lineage>
</organism>
<evidence type="ECO:0000256" key="4">
    <source>
        <dbReference type="RuleBase" id="RU361117"/>
    </source>
</evidence>
<comment type="similarity">
    <text evidence="2 4">Belongs to the trehalose phosphatase family.</text>
</comment>
<dbReference type="InterPro" id="IPR023214">
    <property type="entry name" value="HAD_sf"/>
</dbReference>
<dbReference type="Proteomes" id="UP000230709">
    <property type="component" value="Chromosome"/>
</dbReference>
<comment type="cofactor">
    <cofactor evidence="4">
        <name>Mg(2+)</name>
        <dbReference type="ChEBI" id="CHEBI:18420"/>
    </cofactor>
</comment>
<dbReference type="InterPro" id="IPR036412">
    <property type="entry name" value="HAD-like_sf"/>
</dbReference>
<dbReference type="SUPFAM" id="SSF56784">
    <property type="entry name" value="HAD-like"/>
    <property type="match status" value="1"/>
</dbReference>
<dbReference type="GO" id="GO:0004805">
    <property type="term" value="F:trehalose-phosphatase activity"/>
    <property type="evidence" value="ECO:0007669"/>
    <property type="project" value="UniProtKB-EC"/>
</dbReference>
<evidence type="ECO:0000313" key="5">
    <source>
        <dbReference type="EMBL" id="ATQ68694.1"/>
    </source>
</evidence>
<evidence type="ECO:0000256" key="3">
    <source>
        <dbReference type="ARBA" id="ARBA00022801"/>
    </source>
</evidence>
<keyword evidence="6" id="KW-1185">Reference proteome</keyword>
<comment type="catalytic activity">
    <reaction evidence="4">
        <text>alpha,alpha-trehalose 6-phosphate + H2O = alpha,alpha-trehalose + phosphate</text>
        <dbReference type="Rhea" id="RHEA:23420"/>
        <dbReference type="ChEBI" id="CHEBI:15377"/>
        <dbReference type="ChEBI" id="CHEBI:16551"/>
        <dbReference type="ChEBI" id="CHEBI:43474"/>
        <dbReference type="ChEBI" id="CHEBI:58429"/>
        <dbReference type="EC" id="3.1.3.12"/>
    </reaction>
</comment>
<dbReference type="AlphaFoldDB" id="A0A2D2D155"/>
<dbReference type="Gene3D" id="3.30.70.1020">
    <property type="entry name" value="Trehalose-6-phosphate phosphatase related protein, domain 2"/>
    <property type="match status" value="1"/>
</dbReference>